<dbReference type="PROSITE" id="PS00237">
    <property type="entry name" value="G_PROTEIN_RECEP_F1_1"/>
    <property type="match status" value="1"/>
</dbReference>
<dbReference type="InterPro" id="IPR000276">
    <property type="entry name" value="GPCR_Rhodpsn"/>
</dbReference>
<evidence type="ECO:0000313" key="13">
    <source>
        <dbReference type="Proteomes" id="UP000887568"/>
    </source>
</evidence>
<accession>A0A914AIM2</accession>
<dbReference type="PANTHER" id="PTHR24228:SF72">
    <property type="entry name" value="G-PROTEIN COUPLED RECEPTORS FAMILY 1 PROFILE DOMAIN-CONTAINING PROTEIN"/>
    <property type="match status" value="1"/>
</dbReference>
<reference evidence="12" key="1">
    <citation type="submission" date="2022-11" db="UniProtKB">
        <authorList>
            <consortium name="EnsemblMetazoa"/>
        </authorList>
    </citation>
    <scope>IDENTIFICATION</scope>
</reference>
<dbReference type="GO" id="GO:0005886">
    <property type="term" value="C:plasma membrane"/>
    <property type="evidence" value="ECO:0007669"/>
    <property type="project" value="UniProtKB-SubCell"/>
</dbReference>
<evidence type="ECO:0000256" key="3">
    <source>
        <dbReference type="ARBA" id="ARBA00022692"/>
    </source>
</evidence>
<evidence type="ECO:0000256" key="8">
    <source>
        <dbReference type="ARBA" id="ARBA00023224"/>
    </source>
</evidence>
<feature type="transmembrane region" description="Helical" evidence="10">
    <location>
        <begin position="157"/>
        <end position="182"/>
    </location>
</feature>
<evidence type="ECO:0000256" key="2">
    <source>
        <dbReference type="ARBA" id="ARBA00022475"/>
    </source>
</evidence>
<evidence type="ECO:0000256" key="6">
    <source>
        <dbReference type="ARBA" id="ARBA00023136"/>
    </source>
</evidence>
<comment type="subcellular location">
    <subcellularLocation>
        <location evidence="1">Cell membrane</location>
        <topology evidence="1">Multi-pass membrane protein</topology>
    </subcellularLocation>
</comment>
<feature type="transmembrane region" description="Helical" evidence="10">
    <location>
        <begin position="310"/>
        <end position="331"/>
    </location>
</feature>
<dbReference type="GO" id="GO:0004930">
    <property type="term" value="F:G protein-coupled receptor activity"/>
    <property type="evidence" value="ECO:0007669"/>
    <property type="project" value="UniProtKB-KW"/>
</dbReference>
<dbReference type="Pfam" id="PF00001">
    <property type="entry name" value="7tm_1"/>
    <property type="match status" value="1"/>
</dbReference>
<feature type="transmembrane region" description="Helical" evidence="10">
    <location>
        <begin position="113"/>
        <end position="136"/>
    </location>
</feature>
<feature type="transmembrane region" description="Helical" evidence="10">
    <location>
        <begin position="284"/>
        <end position="304"/>
    </location>
</feature>
<feature type="transmembrane region" description="Helical" evidence="10">
    <location>
        <begin position="202"/>
        <end position="227"/>
    </location>
</feature>
<name>A0A914AIM2_PATMI</name>
<dbReference type="RefSeq" id="XP_038063249.1">
    <property type="nucleotide sequence ID" value="XM_038207321.1"/>
</dbReference>
<evidence type="ECO:0000256" key="5">
    <source>
        <dbReference type="ARBA" id="ARBA00023040"/>
    </source>
</evidence>
<keyword evidence="7 9" id="KW-0675">Receptor</keyword>
<feature type="transmembrane region" description="Helical" evidence="10">
    <location>
        <begin position="77"/>
        <end position="101"/>
    </location>
</feature>
<evidence type="ECO:0000256" key="1">
    <source>
        <dbReference type="ARBA" id="ARBA00004651"/>
    </source>
</evidence>
<dbReference type="InterPro" id="IPR017452">
    <property type="entry name" value="GPCR_Rhodpsn_7TM"/>
</dbReference>
<keyword evidence="6 10" id="KW-0472">Membrane</keyword>
<dbReference type="GeneID" id="119733956"/>
<dbReference type="Gene3D" id="1.20.1070.10">
    <property type="entry name" value="Rhodopsin 7-helix transmembrane proteins"/>
    <property type="match status" value="1"/>
</dbReference>
<evidence type="ECO:0000256" key="7">
    <source>
        <dbReference type="ARBA" id="ARBA00023170"/>
    </source>
</evidence>
<keyword evidence="5 9" id="KW-0297">G-protein coupled receptor</keyword>
<keyword evidence="4 10" id="KW-1133">Transmembrane helix</keyword>
<keyword evidence="8 9" id="KW-0807">Transducer</keyword>
<keyword evidence="2" id="KW-1003">Cell membrane</keyword>
<evidence type="ECO:0000259" key="11">
    <source>
        <dbReference type="PROSITE" id="PS50262"/>
    </source>
</evidence>
<dbReference type="EnsemblMetazoa" id="XM_038207321.1">
    <property type="protein sequence ID" value="XP_038063249.1"/>
    <property type="gene ID" value="LOC119733956"/>
</dbReference>
<dbReference type="AlphaFoldDB" id="A0A914AIM2"/>
<protein>
    <recommendedName>
        <fullName evidence="11">G-protein coupled receptors family 1 profile domain-containing protein</fullName>
    </recommendedName>
</protein>
<dbReference type="SUPFAM" id="SSF81321">
    <property type="entry name" value="Family A G protein-coupled receptor-like"/>
    <property type="match status" value="1"/>
</dbReference>
<keyword evidence="3 9" id="KW-0812">Transmembrane</keyword>
<dbReference type="PRINTS" id="PR00237">
    <property type="entry name" value="GPCRRHODOPSN"/>
</dbReference>
<dbReference type="SMART" id="SM01381">
    <property type="entry name" value="7TM_GPCR_Srsx"/>
    <property type="match status" value="1"/>
</dbReference>
<dbReference type="PROSITE" id="PS50262">
    <property type="entry name" value="G_PROTEIN_RECEP_F1_2"/>
    <property type="match status" value="1"/>
</dbReference>
<dbReference type="PANTHER" id="PTHR24228">
    <property type="entry name" value="B2 BRADYKININ RECEPTOR/ANGIOTENSIN II RECEPTOR"/>
    <property type="match status" value="1"/>
</dbReference>
<dbReference type="CDD" id="cd00637">
    <property type="entry name" value="7tm_classA_rhodopsin-like"/>
    <property type="match status" value="1"/>
</dbReference>
<evidence type="ECO:0000256" key="10">
    <source>
        <dbReference type="SAM" id="Phobius"/>
    </source>
</evidence>
<organism evidence="12 13">
    <name type="scientific">Patiria miniata</name>
    <name type="common">Bat star</name>
    <name type="synonym">Asterina miniata</name>
    <dbReference type="NCBI Taxonomy" id="46514"/>
    <lineage>
        <taxon>Eukaryota</taxon>
        <taxon>Metazoa</taxon>
        <taxon>Echinodermata</taxon>
        <taxon>Eleutherozoa</taxon>
        <taxon>Asterozoa</taxon>
        <taxon>Asteroidea</taxon>
        <taxon>Valvatacea</taxon>
        <taxon>Valvatida</taxon>
        <taxon>Asterinidae</taxon>
        <taxon>Patiria</taxon>
    </lineage>
</organism>
<evidence type="ECO:0000256" key="9">
    <source>
        <dbReference type="RuleBase" id="RU000688"/>
    </source>
</evidence>
<evidence type="ECO:0000313" key="12">
    <source>
        <dbReference type="EnsemblMetazoa" id="XP_038063249.1"/>
    </source>
</evidence>
<feature type="domain" description="G-protein coupled receptors family 1 profile" evidence="11">
    <location>
        <begin position="56"/>
        <end position="329"/>
    </location>
</feature>
<keyword evidence="13" id="KW-1185">Reference proteome</keyword>
<sequence>MATSSDLFPTEDLPSTMLSTGQTMLVDGRSFRFEDYTQRVIIATVTSLVTVCGIFGNCLTILAVVLSRKLQTKTNVFVTNLAVADLVTCLSAPFTVVALLSKDGWPLPELVCSLAAAIGYTCLSCSTITLAAIAINRYIIITKPMRTFQAVYTPRKIAVMLVLIWAYPILVCCIPLFGLGQWGYSDKYKTCTQDTTHETSDYFSLVGSVLIFPIPLVVLFVCYYKIYRHVTGHAKKMQQMEVELTTTESVSGQNVGGSTHELRKRSSSMASSINRRQVQITKNLFMVVCAFVACLAPFAIALVIPPSDPVIPWTGMFIIFNSMVNPLIYGFKHPHFKEVFRRMLRCQCHMISEPSGILRKMRSTVH</sequence>
<dbReference type="OMA" id="CHMISEP"/>
<comment type="similarity">
    <text evidence="9">Belongs to the G-protein coupled receptor 1 family.</text>
</comment>
<feature type="transmembrane region" description="Helical" evidence="10">
    <location>
        <begin position="40"/>
        <end position="65"/>
    </location>
</feature>
<evidence type="ECO:0000256" key="4">
    <source>
        <dbReference type="ARBA" id="ARBA00022989"/>
    </source>
</evidence>
<dbReference type="OrthoDB" id="10044919at2759"/>
<dbReference type="Proteomes" id="UP000887568">
    <property type="component" value="Unplaced"/>
</dbReference>
<proteinExistence type="inferred from homology"/>